<name>A0ABW2ERA5_9GAMM</name>
<feature type="domain" description="Oxidoreductase molybdopterin-binding" evidence="2">
    <location>
        <begin position="67"/>
        <end position="138"/>
    </location>
</feature>
<dbReference type="InterPro" id="IPR000572">
    <property type="entry name" value="OxRdtase_Mopterin-bd_dom"/>
</dbReference>
<sequence>MKGCALSLLIGCLALLPLPAALAHELAPPEEAVLLVVSGNITHTNVGDEAHFDRRMLEALPWQSIETSTPWTNGVSRYRGPLARALLTAVGAQGETLKVSALNNFMAEIPVSDFQRHDVILAMERDGERMPIRDYGPIFVLYPFDENPALRNETIRFRSVWQVHRVVVE</sequence>
<organism evidence="3 4">
    <name type="scientific">Halomonas salifodinae</name>
    <dbReference type="NCBI Taxonomy" id="438745"/>
    <lineage>
        <taxon>Bacteria</taxon>
        <taxon>Pseudomonadati</taxon>
        <taxon>Pseudomonadota</taxon>
        <taxon>Gammaproteobacteria</taxon>
        <taxon>Oceanospirillales</taxon>
        <taxon>Halomonadaceae</taxon>
        <taxon>Halomonas</taxon>
    </lineage>
</organism>
<feature type="signal peptide" evidence="1">
    <location>
        <begin position="1"/>
        <end position="23"/>
    </location>
</feature>
<dbReference type="Gene3D" id="3.90.420.10">
    <property type="entry name" value="Oxidoreductase, molybdopterin-binding domain"/>
    <property type="match status" value="1"/>
</dbReference>
<dbReference type="Proteomes" id="UP001596411">
    <property type="component" value="Unassembled WGS sequence"/>
</dbReference>
<comment type="caution">
    <text evidence="3">The sequence shown here is derived from an EMBL/GenBank/DDBJ whole genome shotgun (WGS) entry which is preliminary data.</text>
</comment>
<protein>
    <submittedName>
        <fullName evidence="3">Molybdopterin-dependent oxidoreductase</fullName>
    </submittedName>
</protein>
<dbReference type="SUPFAM" id="SSF56524">
    <property type="entry name" value="Oxidoreductase molybdopterin-binding domain"/>
    <property type="match status" value="1"/>
</dbReference>
<dbReference type="EMBL" id="JBHSZP010000002">
    <property type="protein sequence ID" value="MFC7088430.1"/>
    <property type="molecule type" value="Genomic_DNA"/>
</dbReference>
<evidence type="ECO:0000313" key="4">
    <source>
        <dbReference type="Proteomes" id="UP001596411"/>
    </source>
</evidence>
<proteinExistence type="predicted"/>
<keyword evidence="1" id="KW-0732">Signal</keyword>
<dbReference type="InterPro" id="IPR036374">
    <property type="entry name" value="OxRdtase_Mopterin-bd_sf"/>
</dbReference>
<feature type="chain" id="PRO_5045810956" evidence="1">
    <location>
        <begin position="24"/>
        <end position="169"/>
    </location>
</feature>
<evidence type="ECO:0000313" key="3">
    <source>
        <dbReference type="EMBL" id="MFC7088430.1"/>
    </source>
</evidence>
<reference evidence="4" key="1">
    <citation type="journal article" date="2019" name="Int. J. Syst. Evol. Microbiol.">
        <title>The Global Catalogue of Microorganisms (GCM) 10K type strain sequencing project: providing services to taxonomists for standard genome sequencing and annotation.</title>
        <authorList>
            <consortium name="The Broad Institute Genomics Platform"/>
            <consortium name="The Broad Institute Genome Sequencing Center for Infectious Disease"/>
            <person name="Wu L."/>
            <person name="Ma J."/>
        </authorList>
    </citation>
    <scope>NUCLEOTIDE SEQUENCE [LARGE SCALE GENOMIC DNA]</scope>
    <source>
        <strain evidence="4">CGMCC 1.13666</strain>
    </source>
</reference>
<dbReference type="Pfam" id="PF00174">
    <property type="entry name" value="Oxidored_molyb"/>
    <property type="match status" value="1"/>
</dbReference>
<evidence type="ECO:0000259" key="2">
    <source>
        <dbReference type="Pfam" id="PF00174"/>
    </source>
</evidence>
<evidence type="ECO:0000256" key="1">
    <source>
        <dbReference type="SAM" id="SignalP"/>
    </source>
</evidence>
<accession>A0ABW2ERA5</accession>
<dbReference type="RefSeq" id="WP_346061853.1">
    <property type="nucleotide sequence ID" value="NZ_BAAADR010000004.1"/>
</dbReference>
<gene>
    <name evidence="3" type="ORF">ACFQH5_02555</name>
</gene>
<keyword evidence="4" id="KW-1185">Reference proteome</keyword>